<comment type="subcellular location">
    <subcellularLocation>
        <location evidence="1">Nucleus</location>
    </subcellularLocation>
</comment>
<evidence type="ECO:0008006" key="9">
    <source>
        <dbReference type="Google" id="ProtNLM"/>
    </source>
</evidence>
<dbReference type="GO" id="GO:0071013">
    <property type="term" value="C:catalytic step 2 spliceosome"/>
    <property type="evidence" value="ECO:0000318"/>
    <property type="project" value="GO_Central"/>
</dbReference>
<dbReference type="Gramene" id="EFJ11657">
    <property type="protein sequence ID" value="EFJ11657"/>
    <property type="gene ID" value="SELMODRAFT_183070"/>
</dbReference>
<evidence type="ECO:0000313" key="8">
    <source>
        <dbReference type="Proteomes" id="UP000001514"/>
    </source>
</evidence>
<comment type="similarity">
    <text evidence="2">Belongs to the SPF27 family.</text>
</comment>
<organism evidence="8">
    <name type="scientific">Selaginella moellendorffii</name>
    <name type="common">Spikemoss</name>
    <dbReference type="NCBI Taxonomy" id="88036"/>
    <lineage>
        <taxon>Eukaryota</taxon>
        <taxon>Viridiplantae</taxon>
        <taxon>Streptophyta</taxon>
        <taxon>Embryophyta</taxon>
        <taxon>Tracheophyta</taxon>
        <taxon>Lycopodiopsida</taxon>
        <taxon>Selaginellales</taxon>
        <taxon>Selaginellaceae</taxon>
        <taxon>Selaginella</taxon>
    </lineage>
</organism>
<reference evidence="7 8" key="1">
    <citation type="journal article" date="2011" name="Science">
        <title>The Selaginella genome identifies genetic changes associated with the evolution of vascular plants.</title>
        <authorList>
            <person name="Banks J.A."/>
            <person name="Nishiyama T."/>
            <person name="Hasebe M."/>
            <person name="Bowman J.L."/>
            <person name="Gribskov M."/>
            <person name="dePamphilis C."/>
            <person name="Albert V.A."/>
            <person name="Aono N."/>
            <person name="Aoyama T."/>
            <person name="Ambrose B.A."/>
            <person name="Ashton N.W."/>
            <person name="Axtell M.J."/>
            <person name="Barker E."/>
            <person name="Barker M.S."/>
            <person name="Bennetzen J.L."/>
            <person name="Bonawitz N.D."/>
            <person name="Chapple C."/>
            <person name="Cheng C."/>
            <person name="Correa L.G."/>
            <person name="Dacre M."/>
            <person name="DeBarry J."/>
            <person name="Dreyer I."/>
            <person name="Elias M."/>
            <person name="Engstrom E.M."/>
            <person name="Estelle M."/>
            <person name="Feng L."/>
            <person name="Finet C."/>
            <person name="Floyd S.K."/>
            <person name="Frommer W.B."/>
            <person name="Fujita T."/>
            <person name="Gramzow L."/>
            <person name="Gutensohn M."/>
            <person name="Harholt J."/>
            <person name="Hattori M."/>
            <person name="Heyl A."/>
            <person name="Hirai T."/>
            <person name="Hiwatashi Y."/>
            <person name="Ishikawa M."/>
            <person name="Iwata M."/>
            <person name="Karol K.G."/>
            <person name="Koehler B."/>
            <person name="Kolukisaoglu U."/>
            <person name="Kubo M."/>
            <person name="Kurata T."/>
            <person name="Lalonde S."/>
            <person name="Li K."/>
            <person name="Li Y."/>
            <person name="Litt A."/>
            <person name="Lyons E."/>
            <person name="Manning G."/>
            <person name="Maruyama T."/>
            <person name="Michael T.P."/>
            <person name="Mikami K."/>
            <person name="Miyazaki S."/>
            <person name="Morinaga S."/>
            <person name="Murata T."/>
            <person name="Mueller-Roeber B."/>
            <person name="Nelson D.R."/>
            <person name="Obara M."/>
            <person name="Oguri Y."/>
            <person name="Olmstead R.G."/>
            <person name="Onodera N."/>
            <person name="Petersen B.L."/>
            <person name="Pils B."/>
            <person name="Prigge M."/>
            <person name="Rensing S.A."/>
            <person name="Riano-Pachon D.M."/>
            <person name="Roberts A.W."/>
            <person name="Sato Y."/>
            <person name="Scheller H.V."/>
            <person name="Schulz B."/>
            <person name="Schulz C."/>
            <person name="Shakirov E.V."/>
            <person name="Shibagaki N."/>
            <person name="Shinohara N."/>
            <person name="Shippen D.E."/>
            <person name="Soerensen I."/>
            <person name="Sotooka R."/>
            <person name="Sugimoto N."/>
            <person name="Sugita M."/>
            <person name="Sumikawa N."/>
            <person name="Tanurdzic M."/>
            <person name="Theissen G."/>
            <person name="Ulvskov P."/>
            <person name="Wakazuki S."/>
            <person name="Weng J.K."/>
            <person name="Willats W.W."/>
            <person name="Wipf D."/>
            <person name="Wolf P.G."/>
            <person name="Yang L."/>
            <person name="Zimmer A.D."/>
            <person name="Zhu Q."/>
            <person name="Mitros T."/>
            <person name="Hellsten U."/>
            <person name="Loque D."/>
            <person name="Otillar R."/>
            <person name="Salamov A."/>
            <person name="Schmutz J."/>
            <person name="Shapiro H."/>
            <person name="Lindquist E."/>
            <person name="Lucas S."/>
            <person name="Rokhsar D."/>
            <person name="Grigoriev I.V."/>
        </authorList>
    </citation>
    <scope>NUCLEOTIDE SEQUENCE [LARGE SCALE GENOMIC DNA]</scope>
</reference>
<evidence type="ECO:0000256" key="5">
    <source>
        <dbReference type="ARBA" id="ARBA00023187"/>
    </source>
</evidence>
<dbReference type="KEGG" id="smo:SELMODRAFT_183070"/>
<dbReference type="HOGENOM" id="CLU_082523_0_0_1"/>
<dbReference type="GO" id="GO:0008380">
    <property type="term" value="P:RNA splicing"/>
    <property type="evidence" value="ECO:0007669"/>
    <property type="project" value="UniProtKB-KW"/>
</dbReference>
<evidence type="ECO:0000256" key="6">
    <source>
        <dbReference type="ARBA" id="ARBA00023242"/>
    </source>
</evidence>
<evidence type="ECO:0000256" key="2">
    <source>
        <dbReference type="ARBA" id="ARBA00010788"/>
    </source>
</evidence>
<dbReference type="InterPro" id="IPR008409">
    <property type="entry name" value="SPF27"/>
</dbReference>
<dbReference type="STRING" id="88036.D8SVE5"/>
<dbReference type="OMA" id="SAWQESI"/>
<dbReference type="InParanoid" id="D8SVE5"/>
<keyword evidence="5" id="KW-0508">mRNA splicing</keyword>
<keyword evidence="3" id="KW-0507">mRNA processing</keyword>
<dbReference type="PANTHER" id="PTHR13296">
    <property type="entry name" value="BCAS2 PROTEIN"/>
    <property type="match status" value="1"/>
</dbReference>
<dbReference type="Proteomes" id="UP000001514">
    <property type="component" value="Unassembled WGS sequence"/>
</dbReference>
<accession>D8SVE5</accession>
<gene>
    <name evidence="7" type="ORF">SELMODRAFT_183070</name>
</gene>
<dbReference type="eggNOG" id="KOG3096">
    <property type="taxonomic scope" value="Eukaryota"/>
</dbReference>
<evidence type="ECO:0000256" key="3">
    <source>
        <dbReference type="ARBA" id="ARBA00022664"/>
    </source>
</evidence>
<dbReference type="FunCoup" id="D8SVE5">
    <property type="interactions" value="4687"/>
</dbReference>
<evidence type="ECO:0000256" key="4">
    <source>
        <dbReference type="ARBA" id="ARBA00022728"/>
    </source>
</evidence>
<sequence length="248" mass="28551">MSDGARWRSSDNTVVDALPYVDHEYADPQLKREVERLIDEEMSRSSKRPVDFLQDLPPLPSSNLLQARNNLAFLHAFLTLALSEGPLVAKALERLRAGRPPLALDLSRYGVQAPPVGKRNDLYEWNDYLRKAKVQLEYQTMRIENLELLLQYSGNTWRAHNQRLEAYFSKLQSIARAFSQQIESLNRDRKLNQQAAATVLTHLRSQWVEICQKNIDIDAACTELEAEIESLHEQASQRYSSWSKVSKQ</sequence>
<evidence type="ECO:0000256" key="1">
    <source>
        <dbReference type="ARBA" id="ARBA00004123"/>
    </source>
</evidence>
<name>D8SVE5_SELML</name>
<keyword evidence="4" id="KW-0747">Spliceosome</keyword>
<dbReference type="GO" id="GO:0006397">
    <property type="term" value="P:mRNA processing"/>
    <property type="evidence" value="ECO:0007669"/>
    <property type="project" value="UniProtKB-KW"/>
</dbReference>
<dbReference type="AlphaFoldDB" id="D8SVE5"/>
<dbReference type="Pfam" id="PF05700">
    <property type="entry name" value="BCAS2"/>
    <property type="match status" value="1"/>
</dbReference>
<keyword evidence="8" id="KW-1185">Reference proteome</keyword>
<protein>
    <recommendedName>
        <fullName evidence="9">Pre-mRNA-splicing factor SPF27</fullName>
    </recommendedName>
</protein>
<proteinExistence type="inferred from homology"/>
<dbReference type="EMBL" id="GL377645">
    <property type="protein sequence ID" value="EFJ11657.1"/>
    <property type="molecule type" value="Genomic_DNA"/>
</dbReference>
<dbReference type="GO" id="GO:0000974">
    <property type="term" value="C:Prp19 complex"/>
    <property type="evidence" value="ECO:0000318"/>
    <property type="project" value="GO_Central"/>
</dbReference>
<keyword evidence="6" id="KW-0539">Nucleus</keyword>
<dbReference type="PANTHER" id="PTHR13296:SF0">
    <property type="entry name" value="PRE-MRNA-SPLICING FACTOR SPF27"/>
    <property type="match status" value="1"/>
</dbReference>
<evidence type="ECO:0000313" key="7">
    <source>
        <dbReference type="EMBL" id="EFJ11657.1"/>
    </source>
</evidence>